<keyword evidence="6" id="KW-0732">Signal</keyword>
<keyword evidence="9" id="KW-1185">Reference proteome</keyword>
<feature type="binding site" evidence="5">
    <location>
        <position position="53"/>
    </location>
    <ligand>
        <name>a divalent metal cation</name>
        <dbReference type="ChEBI" id="CHEBI:60240"/>
    </ligand>
</feature>
<dbReference type="SUPFAM" id="SSF64167">
    <property type="entry name" value="SurE-like"/>
    <property type="match status" value="1"/>
</dbReference>
<evidence type="ECO:0000256" key="3">
    <source>
        <dbReference type="ARBA" id="ARBA00022723"/>
    </source>
</evidence>
<comment type="subcellular location">
    <subcellularLocation>
        <location evidence="5">Cytoplasm</location>
    </subcellularLocation>
</comment>
<dbReference type="InterPro" id="IPR036523">
    <property type="entry name" value="SurE-like_sf"/>
</dbReference>
<evidence type="ECO:0000256" key="4">
    <source>
        <dbReference type="ARBA" id="ARBA00022801"/>
    </source>
</evidence>
<comment type="catalytic activity">
    <reaction evidence="1 5">
        <text>a ribonucleoside 5'-phosphate + H2O = a ribonucleoside + phosphate</text>
        <dbReference type="Rhea" id="RHEA:12484"/>
        <dbReference type="ChEBI" id="CHEBI:15377"/>
        <dbReference type="ChEBI" id="CHEBI:18254"/>
        <dbReference type="ChEBI" id="CHEBI:43474"/>
        <dbReference type="ChEBI" id="CHEBI:58043"/>
        <dbReference type="EC" id="3.1.3.5"/>
    </reaction>
</comment>
<feature type="binding site" evidence="5">
    <location>
        <position position="140"/>
    </location>
    <ligand>
        <name>a divalent metal cation</name>
        <dbReference type="ChEBI" id="CHEBI:60240"/>
    </ligand>
</feature>
<accession>A0ABP6CS63</accession>
<feature type="signal peptide" evidence="6">
    <location>
        <begin position="1"/>
        <end position="32"/>
    </location>
</feature>
<proteinExistence type="inferred from homology"/>
<feature type="binding site" evidence="5">
    <location>
        <position position="54"/>
    </location>
    <ligand>
        <name>a divalent metal cation</name>
        <dbReference type="ChEBI" id="CHEBI:60240"/>
    </ligand>
</feature>
<evidence type="ECO:0000256" key="6">
    <source>
        <dbReference type="SAM" id="SignalP"/>
    </source>
</evidence>
<evidence type="ECO:0000259" key="7">
    <source>
        <dbReference type="Pfam" id="PF01975"/>
    </source>
</evidence>
<dbReference type="PANTHER" id="PTHR30457">
    <property type="entry name" value="5'-NUCLEOTIDASE SURE"/>
    <property type="match status" value="1"/>
</dbReference>
<keyword evidence="4 5" id="KW-0378">Hydrolase</keyword>
<protein>
    <recommendedName>
        <fullName evidence="5">5'-nucleotidase SurE</fullName>
        <ecNumber evidence="5">3.1.3.5</ecNumber>
    </recommendedName>
    <alternativeName>
        <fullName evidence="5">Nucleoside 5'-monophosphate phosphohydrolase</fullName>
    </alternativeName>
</protein>
<feature type="chain" id="PRO_5046377091" description="5'-nucleotidase SurE" evidence="6">
    <location>
        <begin position="33"/>
        <end position="302"/>
    </location>
</feature>
<dbReference type="Proteomes" id="UP001501509">
    <property type="component" value="Unassembled WGS sequence"/>
</dbReference>
<organism evidence="8 9">
    <name type="scientific">Actinomadura fulvescens</name>
    <dbReference type="NCBI Taxonomy" id="46160"/>
    <lineage>
        <taxon>Bacteria</taxon>
        <taxon>Bacillati</taxon>
        <taxon>Actinomycetota</taxon>
        <taxon>Actinomycetes</taxon>
        <taxon>Streptosporangiales</taxon>
        <taxon>Thermomonosporaceae</taxon>
        <taxon>Actinomadura</taxon>
    </lineage>
</organism>
<comment type="cofactor">
    <cofactor evidence="5">
        <name>a divalent metal cation</name>
        <dbReference type="ChEBI" id="CHEBI:60240"/>
    </cofactor>
    <text evidence="5">Binds 1 divalent metal cation per subunit.</text>
</comment>
<dbReference type="InterPro" id="IPR002828">
    <property type="entry name" value="SurE-like_Pase/nucleotidase"/>
</dbReference>
<evidence type="ECO:0000256" key="2">
    <source>
        <dbReference type="ARBA" id="ARBA00011062"/>
    </source>
</evidence>
<comment type="function">
    <text evidence="5">Nucleotidase that shows phosphatase activity on nucleoside 5'-monophosphates.</text>
</comment>
<name>A0ABP6CS63_9ACTN</name>
<dbReference type="EC" id="3.1.3.5" evidence="5"/>
<reference evidence="9" key="1">
    <citation type="journal article" date="2019" name="Int. J. Syst. Evol. Microbiol.">
        <title>The Global Catalogue of Microorganisms (GCM) 10K type strain sequencing project: providing services to taxonomists for standard genome sequencing and annotation.</title>
        <authorList>
            <consortium name="The Broad Institute Genomics Platform"/>
            <consortium name="The Broad Institute Genome Sequencing Center for Infectious Disease"/>
            <person name="Wu L."/>
            <person name="Ma J."/>
        </authorList>
    </citation>
    <scope>NUCLEOTIDE SEQUENCE [LARGE SCALE GENOMIC DNA]</scope>
    <source>
        <strain evidence="9">JCM 6833</strain>
    </source>
</reference>
<dbReference type="HAMAP" id="MF_00060">
    <property type="entry name" value="SurE"/>
    <property type="match status" value="1"/>
</dbReference>
<evidence type="ECO:0000256" key="1">
    <source>
        <dbReference type="ARBA" id="ARBA00000815"/>
    </source>
</evidence>
<sequence>MSVLRSSASRTRAVVTTVGITLSVALPVTASAAPAPARPHASVPGLNIMLTNDDGFGAPGLQAVRRALQEAGHTVTVVAPAADQSGVGTAMTLRFGTRISARQEEPGVWSVTGTPADSVFFGLQVVFKDAEPDLVVSGSNFGHNTGAVAAHSGTVGAAISGLENGVPSIAVSTEIDLRAGQEATLRAFPATARYVTDLIARLRRAGNGGRVLPAGVALNVNYPITDTAPRGTKVTRLGRTAFVLPDYRPAGPDTYVIAPRFPADPETVPGADTTALSQDYVSVTPLDGDWTHPAARIRGIAR</sequence>
<evidence type="ECO:0000256" key="5">
    <source>
        <dbReference type="HAMAP-Rule" id="MF_00060"/>
    </source>
</evidence>
<dbReference type="NCBIfam" id="TIGR00087">
    <property type="entry name" value="surE"/>
    <property type="match status" value="1"/>
</dbReference>
<keyword evidence="3 5" id="KW-0479">Metal-binding</keyword>
<evidence type="ECO:0000313" key="9">
    <source>
        <dbReference type="Proteomes" id="UP001501509"/>
    </source>
</evidence>
<gene>
    <name evidence="5 8" type="primary">surE</name>
    <name evidence="8" type="ORF">GCM10010411_73800</name>
</gene>
<dbReference type="EMBL" id="BAAATD010000012">
    <property type="protein sequence ID" value="GAA2626144.1"/>
    <property type="molecule type" value="Genomic_DNA"/>
</dbReference>
<dbReference type="Pfam" id="PF01975">
    <property type="entry name" value="SurE"/>
    <property type="match status" value="1"/>
</dbReference>
<evidence type="ECO:0000313" key="8">
    <source>
        <dbReference type="EMBL" id="GAA2626144.1"/>
    </source>
</evidence>
<comment type="similarity">
    <text evidence="2 5">Belongs to the SurE nucleotidase family.</text>
</comment>
<comment type="caution">
    <text evidence="8">The sequence shown here is derived from an EMBL/GenBank/DDBJ whole genome shotgun (WGS) entry which is preliminary data.</text>
</comment>
<dbReference type="RefSeq" id="WP_344547130.1">
    <property type="nucleotide sequence ID" value="NZ_BAAATD010000012.1"/>
</dbReference>
<keyword evidence="5" id="KW-0547">Nucleotide-binding</keyword>
<keyword evidence="5" id="KW-0963">Cytoplasm</keyword>
<feature type="domain" description="Survival protein SurE-like phosphatase/nucleotidase" evidence="7">
    <location>
        <begin position="48"/>
        <end position="241"/>
    </location>
</feature>
<dbReference type="Gene3D" id="3.40.1210.10">
    <property type="entry name" value="Survival protein SurE-like phosphatase/nucleotidase"/>
    <property type="match status" value="1"/>
</dbReference>
<dbReference type="InterPro" id="IPR030048">
    <property type="entry name" value="SurE"/>
</dbReference>
<feature type="binding site" evidence="5">
    <location>
        <position position="85"/>
    </location>
    <ligand>
        <name>a divalent metal cation</name>
        <dbReference type="ChEBI" id="CHEBI:60240"/>
    </ligand>
</feature>
<dbReference type="PANTHER" id="PTHR30457:SF0">
    <property type="entry name" value="PHOSPHATASE, PUTATIVE (AFU_ORTHOLOGUE AFUA_4G01070)-RELATED"/>
    <property type="match status" value="1"/>
</dbReference>